<feature type="compositionally biased region" description="Basic and acidic residues" evidence="1">
    <location>
        <begin position="159"/>
        <end position="172"/>
    </location>
</feature>
<gene>
    <name evidence="2" type="ORF">SteCoe_36226</name>
</gene>
<organism evidence="2 3">
    <name type="scientific">Stentor coeruleus</name>
    <dbReference type="NCBI Taxonomy" id="5963"/>
    <lineage>
        <taxon>Eukaryota</taxon>
        <taxon>Sar</taxon>
        <taxon>Alveolata</taxon>
        <taxon>Ciliophora</taxon>
        <taxon>Postciliodesmatophora</taxon>
        <taxon>Heterotrichea</taxon>
        <taxon>Heterotrichida</taxon>
        <taxon>Stentoridae</taxon>
        <taxon>Stentor</taxon>
    </lineage>
</organism>
<comment type="caution">
    <text evidence="2">The sequence shown here is derived from an EMBL/GenBank/DDBJ whole genome shotgun (WGS) entry which is preliminary data.</text>
</comment>
<evidence type="ECO:0000313" key="3">
    <source>
        <dbReference type="Proteomes" id="UP000187209"/>
    </source>
</evidence>
<dbReference type="AlphaFoldDB" id="A0A1R2AQT3"/>
<dbReference type="EMBL" id="MPUH01001629">
    <property type="protein sequence ID" value="OMJ66805.1"/>
    <property type="molecule type" value="Genomic_DNA"/>
</dbReference>
<protein>
    <submittedName>
        <fullName evidence="2">Uncharacterized protein</fullName>
    </submittedName>
</protein>
<proteinExistence type="predicted"/>
<sequence>MGSALSNASSELTHDSCTSSKHHFLAIICGIEINSALNELGKYVLIKFINQNQFNNREQNHLESKINPEPINFLEMEYTLNLVLVNRDEIYSLANIINSNESRNKEKYYIITLIKEHQSNEPNIKYYAVSKEEYNRSLKKYKNKSHSPDDQSRMQLDNVEVHESDHFDTSLEKRKKKEDDEEKKKINEAHNSINEVRSSETNPQINNKKASKDMKKHLKNLNKSSLIKLENENRLKKKANELSCNKFENSYISFDNLDQIAANANNIFIIIGHESSGRTAFIQTMLNCLENKNENTIVTERFIKACYNNMELKDYYNFGIDSQMDNEYFIVKKNNNRYTLLVETPHFSEMINPTFCEAHVSDEISKLIRLKKPMYFFIVKKSMDIEMNINMKNLLIQIDNHQAYNNPNIRFIYVFTFYASSIEYTPSIHRNPKNIKIMEISNHIYRNNSNTNININKNWRKIKKNMDKLLSEIDRDSNRNPINY</sequence>
<accession>A0A1R2AQT3</accession>
<keyword evidence="3" id="KW-1185">Reference proteome</keyword>
<evidence type="ECO:0000256" key="1">
    <source>
        <dbReference type="SAM" id="MobiDB-lite"/>
    </source>
</evidence>
<name>A0A1R2AQT3_9CILI</name>
<feature type="region of interest" description="Disordered" evidence="1">
    <location>
        <begin position="141"/>
        <end position="184"/>
    </location>
</feature>
<dbReference type="Proteomes" id="UP000187209">
    <property type="component" value="Unassembled WGS sequence"/>
</dbReference>
<evidence type="ECO:0000313" key="2">
    <source>
        <dbReference type="EMBL" id="OMJ66805.1"/>
    </source>
</evidence>
<reference evidence="2 3" key="1">
    <citation type="submission" date="2016-11" db="EMBL/GenBank/DDBJ databases">
        <title>The macronuclear genome of Stentor coeruleus: a giant cell with tiny introns.</title>
        <authorList>
            <person name="Slabodnick M."/>
            <person name="Ruby J.G."/>
            <person name="Reiff S.B."/>
            <person name="Swart E.C."/>
            <person name="Gosai S."/>
            <person name="Prabakaran S."/>
            <person name="Witkowska E."/>
            <person name="Larue G.E."/>
            <person name="Fisher S."/>
            <person name="Freeman R.M."/>
            <person name="Gunawardena J."/>
            <person name="Chu W."/>
            <person name="Stover N.A."/>
            <person name="Gregory B.D."/>
            <person name="Nowacki M."/>
            <person name="Derisi J."/>
            <person name="Roy S.W."/>
            <person name="Marshall W.F."/>
            <person name="Sood P."/>
        </authorList>
    </citation>
    <scope>NUCLEOTIDE SEQUENCE [LARGE SCALE GENOMIC DNA]</scope>
    <source>
        <strain evidence="2">WM001</strain>
    </source>
</reference>